<dbReference type="Gene3D" id="1.10.287.950">
    <property type="entry name" value="Methyl-accepting chemotaxis protein"/>
    <property type="match status" value="1"/>
</dbReference>
<feature type="domain" description="Methyl-accepting transducer" evidence="6">
    <location>
        <begin position="183"/>
        <end position="419"/>
    </location>
</feature>
<feature type="coiled-coil region" evidence="4">
    <location>
        <begin position="138"/>
        <end position="169"/>
    </location>
</feature>
<dbReference type="GO" id="GO:0006935">
    <property type="term" value="P:chemotaxis"/>
    <property type="evidence" value="ECO:0007669"/>
    <property type="project" value="InterPro"/>
</dbReference>
<evidence type="ECO:0000256" key="4">
    <source>
        <dbReference type="SAM" id="Coils"/>
    </source>
</evidence>
<feature type="transmembrane region" description="Helical" evidence="5">
    <location>
        <begin position="117"/>
        <end position="138"/>
    </location>
</feature>
<dbReference type="RefSeq" id="WP_156314944.1">
    <property type="nucleotide sequence ID" value="NZ_BAUT01000098.1"/>
</dbReference>
<dbReference type="CDD" id="cd11386">
    <property type="entry name" value="MCP_signal"/>
    <property type="match status" value="1"/>
</dbReference>
<keyword evidence="8" id="KW-1185">Reference proteome</keyword>
<dbReference type="InterPro" id="IPR004090">
    <property type="entry name" value="Chemotax_Me-accpt_rcpt"/>
</dbReference>
<evidence type="ECO:0000256" key="2">
    <source>
        <dbReference type="ARBA" id="ARBA00029447"/>
    </source>
</evidence>
<evidence type="ECO:0000256" key="5">
    <source>
        <dbReference type="SAM" id="Phobius"/>
    </source>
</evidence>
<dbReference type="PANTHER" id="PTHR32089:SF112">
    <property type="entry name" value="LYSOZYME-LIKE PROTEIN-RELATED"/>
    <property type="match status" value="1"/>
</dbReference>
<accession>W4Q9K9</accession>
<feature type="transmembrane region" description="Helical" evidence="5">
    <location>
        <begin position="14"/>
        <end position="34"/>
    </location>
</feature>
<dbReference type="PRINTS" id="PR00260">
    <property type="entry name" value="CHEMTRNSDUCR"/>
</dbReference>
<dbReference type="OrthoDB" id="2166737at2"/>
<evidence type="ECO:0000313" key="7">
    <source>
        <dbReference type="EMBL" id="GAE28353.1"/>
    </source>
</evidence>
<gene>
    <name evidence="7" type="ORF">JCM9140_4573</name>
</gene>
<dbReference type="Proteomes" id="UP000018890">
    <property type="component" value="Unassembled WGS sequence"/>
</dbReference>
<reference evidence="7" key="1">
    <citation type="journal article" date="2014" name="Genome Announc.">
        <title>Draft Genome Sequences of Three Alkaliphilic Bacillus Strains, Bacillus wakoensis JCM 9140T, Bacillus akibai JCM 9157T, and Bacillus hemicellulosilyticus JCM 9152T.</title>
        <authorList>
            <person name="Yuki M."/>
            <person name="Oshima K."/>
            <person name="Suda W."/>
            <person name="Oshida Y."/>
            <person name="Kitamura K."/>
            <person name="Iida T."/>
            <person name="Hattori M."/>
            <person name="Ohkuma M."/>
        </authorList>
    </citation>
    <scope>NUCLEOTIDE SEQUENCE [LARGE SCALE GENOMIC DNA]</scope>
    <source>
        <strain evidence="7">JCM 9140</strain>
    </source>
</reference>
<comment type="similarity">
    <text evidence="2">Belongs to the methyl-accepting chemotaxis (MCP) protein family.</text>
</comment>
<dbReference type="GO" id="GO:0004888">
    <property type="term" value="F:transmembrane signaling receptor activity"/>
    <property type="evidence" value="ECO:0007669"/>
    <property type="project" value="InterPro"/>
</dbReference>
<evidence type="ECO:0000313" key="8">
    <source>
        <dbReference type="Proteomes" id="UP000018890"/>
    </source>
</evidence>
<dbReference type="InterPro" id="IPR004089">
    <property type="entry name" value="MCPsignal_dom"/>
</dbReference>
<dbReference type="STRING" id="1236970.JCM9140_4573"/>
<dbReference type="AlphaFoldDB" id="W4Q9K9"/>
<dbReference type="GO" id="GO:0007165">
    <property type="term" value="P:signal transduction"/>
    <property type="evidence" value="ECO:0007669"/>
    <property type="project" value="UniProtKB-KW"/>
</dbReference>
<dbReference type="EMBL" id="BAUT01000098">
    <property type="protein sequence ID" value="GAE28353.1"/>
    <property type="molecule type" value="Genomic_DNA"/>
</dbReference>
<evidence type="ECO:0000259" key="6">
    <source>
        <dbReference type="PROSITE" id="PS50111"/>
    </source>
</evidence>
<organism evidence="7 8">
    <name type="scientific">Halalkalibacter wakoensis JCM 9140</name>
    <dbReference type="NCBI Taxonomy" id="1236970"/>
    <lineage>
        <taxon>Bacteria</taxon>
        <taxon>Bacillati</taxon>
        <taxon>Bacillota</taxon>
        <taxon>Bacilli</taxon>
        <taxon>Bacillales</taxon>
        <taxon>Bacillaceae</taxon>
        <taxon>Halalkalibacter</taxon>
    </lineage>
</organism>
<proteinExistence type="inferred from homology"/>
<keyword evidence="4" id="KW-0175">Coiled coil</keyword>
<sequence length="474" mass="52417">MLQGTESLSTGLQWLQNIFFLIPIVLIIVSFTLYKNGKHSLLPLFITLTLTFASISIIAGGDGLVEYHFSIFMVLAFIIFFDSIKLILISTIIFAVQHFAGYFFFPQLLCGTEEYLFSLLMIHAVFLILMSAAAILVIQLKNNHFMKLNNEKEAEEKRAELVLQQLTKTSKQVLETVRQMQNGSEESEQVSKEIAIAIQNMAAGAQQQLAHAEQSETMIEKMNEKMKTIVTNTATVKESSTKTSEEATTGRKVIEQSSSQMNSIYDLMTEMADVINGLETRSKQIGKIVTTITDISSQTNMLALNASIEAARAGEHGKGFSVVAEEVRKLAVQTEKATSEIDTIIKEIQSETASAVKVMNTSQSEVLTGKESILSVKEMFEKIVEATSNVDIQLSDVIQSSNEISTQSNEVGKFVTEMTKITEDTQSKTEDIAGASEQQLASIETLNEIAHALAQLGYDLDQLTKKVSEQMEEN</sequence>
<name>W4Q9K9_9BACI</name>
<keyword evidence="5" id="KW-1133">Transmembrane helix</keyword>
<keyword evidence="1 3" id="KW-0807">Transducer</keyword>
<protein>
    <recommendedName>
        <fullName evidence="6">Methyl-accepting transducer domain-containing protein</fullName>
    </recommendedName>
</protein>
<dbReference type="GO" id="GO:0016020">
    <property type="term" value="C:membrane"/>
    <property type="evidence" value="ECO:0007669"/>
    <property type="project" value="InterPro"/>
</dbReference>
<dbReference type="SUPFAM" id="SSF58104">
    <property type="entry name" value="Methyl-accepting chemotaxis protein (MCP) signaling domain"/>
    <property type="match status" value="1"/>
</dbReference>
<evidence type="ECO:0000256" key="1">
    <source>
        <dbReference type="ARBA" id="ARBA00023224"/>
    </source>
</evidence>
<dbReference type="Pfam" id="PF00015">
    <property type="entry name" value="MCPsignal"/>
    <property type="match status" value="1"/>
</dbReference>
<keyword evidence="5" id="KW-0812">Transmembrane</keyword>
<feature type="transmembrane region" description="Helical" evidence="5">
    <location>
        <begin position="41"/>
        <end position="59"/>
    </location>
</feature>
<evidence type="ECO:0000256" key="3">
    <source>
        <dbReference type="PROSITE-ProRule" id="PRU00284"/>
    </source>
</evidence>
<keyword evidence="5" id="KW-0472">Membrane</keyword>
<comment type="caution">
    <text evidence="7">The sequence shown here is derived from an EMBL/GenBank/DDBJ whole genome shotgun (WGS) entry which is preliminary data.</text>
</comment>
<dbReference type="PROSITE" id="PS50111">
    <property type="entry name" value="CHEMOTAXIS_TRANSDUC_2"/>
    <property type="match status" value="1"/>
</dbReference>
<dbReference type="SMART" id="SM00283">
    <property type="entry name" value="MA"/>
    <property type="match status" value="1"/>
</dbReference>
<dbReference type="PANTHER" id="PTHR32089">
    <property type="entry name" value="METHYL-ACCEPTING CHEMOTAXIS PROTEIN MCPB"/>
    <property type="match status" value="1"/>
</dbReference>